<sequence>MRKQNKRSLFIRSKAGNSDPKETKIQRDDKSGKTKPLISILPNQNIGNTNSFNKIADQEISLRIFPEKNLENSNYCKPGLDLTK</sequence>
<dbReference type="EMBL" id="LSSM01005181">
    <property type="protein sequence ID" value="OMJ13211.1"/>
    <property type="molecule type" value="Genomic_DNA"/>
</dbReference>
<name>A0A1R1XEZ8_9FUNG</name>
<gene>
    <name evidence="2" type="ORF">AYI69_g9085</name>
</gene>
<keyword evidence="3" id="KW-1185">Reference proteome</keyword>
<evidence type="ECO:0000313" key="3">
    <source>
        <dbReference type="Proteomes" id="UP000187429"/>
    </source>
</evidence>
<protein>
    <submittedName>
        <fullName evidence="2">Uncharacterized protein</fullName>
    </submittedName>
</protein>
<feature type="region of interest" description="Disordered" evidence="1">
    <location>
        <begin position="1"/>
        <end position="42"/>
    </location>
</feature>
<evidence type="ECO:0000256" key="1">
    <source>
        <dbReference type="SAM" id="MobiDB-lite"/>
    </source>
</evidence>
<organism evidence="2 3">
    <name type="scientific">Smittium culicis</name>
    <dbReference type="NCBI Taxonomy" id="133412"/>
    <lineage>
        <taxon>Eukaryota</taxon>
        <taxon>Fungi</taxon>
        <taxon>Fungi incertae sedis</taxon>
        <taxon>Zoopagomycota</taxon>
        <taxon>Kickxellomycotina</taxon>
        <taxon>Harpellomycetes</taxon>
        <taxon>Harpellales</taxon>
        <taxon>Legeriomycetaceae</taxon>
        <taxon>Smittium</taxon>
    </lineage>
</organism>
<proteinExistence type="predicted"/>
<comment type="caution">
    <text evidence="2">The sequence shown here is derived from an EMBL/GenBank/DDBJ whole genome shotgun (WGS) entry which is preliminary data.</text>
</comment>
<accession>A0A1R1XEZ8</accession>
<dbReference type="AlphaFoldDB" id="A0A1R1XEZ8"/>
<reference evidence="3" key="1">
    <citation type="submission" date="2017-01" db="EMBL/GenBank/DDBJ databases">
        <authorList>
            <person name="Wang Y."/>
            <person name="White M."/>
            <person name="Kvist S."/>
            <person name="Moncalvo J.-M."/>
        </authorList>
    </citation>
    <scope>NUCLEOTIDE SEQUENCE [LARGE SCALE GENOMIC DNA]</scope>
    <source>
        <strain evidence="3">ID-206-W2</strain>
    </source>
</reference>
<evidence type="ECO:0000313" key="2">
    <source>
        <dbReference type="EMBL" id="OMJ13211.1"/>
    </source>
</evidence>
<dbReference type="Proteomes" id="UP000187429">
    <property type="component" value="Unassembled WGS sequence"/>
</dbReference>
<feature type="compositionally biased region" description="Basic and acidic residues" evidence="1">
    <location>
        <begin position="19"/>
        <end position="32"/>
    </location>
</feature>